<proteinExistence type="predicted"/>
<keyword evidence="1" id="KW-0812">Transmembrane</keyword>
<gene>
    <name evidence="2" type="ORF">HCN44_007516</name>
</gene>
<accession>A0A835CL97</accession>
<keyword evidence="1" id="KW-1133">Transmembrane helix</keyword>
<dbReference type="EMBL" id="JACMRX010000006">
    <property type="protein sequence ID" value="KAF7988022.1"/>
    <property type="molecule type" value="Genomic_DNA"/>
</dbReference>
<dbReference type="OrthoDB" id="6620644at2759"/>
<keyword evidence="3" id="KW-1185">Reference proteome</keyword>
<dbReference type="AlphaFoldDB" id="A0A835CL97"/>
<comment type="caution">
    <text evidence="2">The sequence shown here is derived from an EMBL/GenBank/DDBJ whole genome shotgun (WGS) entry which is preliminary data.</text>
</comment>
<evidence type="ECO:0000313" key="3">
    <source>
        <dbReference type="Proteomes" id="UP000639338"/>
    </source>
</evidence>
<evidence type="ECO:0000313" key="2">
    <source>
        <dbReference type="EMBL" id="KAF7988022.1"/>
    </source>
</evidence>
<evidence type="ECO:0008006" key="4">
    <source>
        <dbReference type="Google" id="ProtNLM"/>
    </source>
</evidence>
<feature type="transmembrane region" description="Helical" evidence="1">
    <location>
        <begin position="29"/>
        <end position="49"/>
    </location>
</feature>
<sequence length="139" mass="15510">MNKSISLLQTVLAPGTVCCSIANKYIMSRYSLMYLLIALGVTCCINSVYTKPIQVLKNIPGYISVYIRHGDEPLNEINPELADAFNENNNMDVVPMEKISSKDFSSVEDKLFGSESLNSLVIFNKEIRELSHSRSSVQV</sequence>
<evidence type="ECO:0000256" key="1">
    <source>
        <dbReference type="SAM" id="Phobius"/>
    </source>
</evidence>
<protein>
    <recommendedName>
        <fullName evidence="4">Gustatory receptor</fullName>
    </recommendedName>
</protein>
<keyword evidence="1" id="KW-0472">Membrane</keyword>
<dbReference type="Proteomes" id="UP000639338">
    <property type="component" value="Unassembled WGS sequence"/>
</dbReference>
<reference evidence="2 3" key="1">
    <citation type="submission" date="2020-08" db="EMBL/GenBank/DDBJ databases">
        <title>Aphidius gifuensis genome sequencing and assembly.</title>
        <authorList>
            <person name="Du Z."/>
        </authorList>
    </citation>
    <scope>NUCLEOTIDE SEQUENCE [LARGE SCALE GENOMIC DNA]</scope>
    <source>
        <strain evidence="2">YNYX2018</strain>
        <tissue evidence="2">Adults</tissue>
    </source>
</reference>
<organism evidence="2 3">
    <name type="scientific">Aphidius gifuensis</name>
    <name type="common">Parasitoid wasp</name>
    <dbReference type="NCBI Taxonomy" id="684658"/>
    <lineage>
        <taxon>Eukaryota</taxon>
        <taxon>Metazoa</taxon>
        <taxon>Ecdysozoa</taxon>
        <taxon>Arthropoda</taxon>
        <taxon>Hexapoda</taxon>
        <taxon>Insecta</taxon>
        <taxon>Pterygota</taxon>
        <taxon>Neoptera</taxon>
        <taxon>Endopterygota</taxon>
        <taxon>Hymenoptera</taxon>
        <taxon>Apocrita</taxon>
        <taxon>Ichneumonoidea</taxon>
        <taxon>Braconidae</taxon>
        <taxon>Aphidiinae</taxon>
        <taxon>Aphidius</taxon>
    </lineage>
</organism>
<name>A0A835CL97_APHGI</name>